<feature type="region of interest" description="Disordered" evidence="12">
    <location>
        <begin position="132"/>
        <end position="155"/>
    </location>
</feature>
<dbReference type="GO" id="GO:0006612">
    <property type="term" value="P:protein targeting to membrane"/>
    <property type="evidence" value="ECO:0007669"/>
    <property type="project" value="TreeGrafter"/>
</dbReference>
<dbReference type="GO" id="GO:0019706">
    <property type="term" value="F:protein-cysteine S-palmitoyltransferase activity"/>
    <property type="evidence" value="ECO:0007669"/>
    <property type="project" value="UniProtKB-EC"/>
</dbReference>
<dbReference type="eggNOG" id="KOG1311">
    <property type="taxonomic scope" value="Eukaryota"/>
</dbReference>
<dbReference type="GO" id="GO:0005783">
    <property type="term" value="C:endoplasmic reticulum"/>
    <property type="evidence" value="ECO:0007669"/>
    <property type="project" value="TreeGrafter"/>
</dbReference>
<evidence type="ECO:0000259" key="13">
    <source>
        <dbReference type="Pfam" id="PF01529"/>
    </source>
</evidence>
<feature type="transmembrane region" description="Helical" evidence="11">
    <location>
        <begin position="263"/>
        <end position="284"/>
    </location>
</feature>
<feature type="transmembrane region" description="Helical" evidence="11">
    <location>
        <begin position="29"/>
        <end position="47"/>
    </location>
</feature>
<accession>C1FER8</accession>
<feature type="transmembrane region" description="Helical" evidence="11">
    <location>
        <begin position="67"/>
        <end position="92"/>
    </location>
</feature>
<sequence length="461" mass="50313">MASTDVARVVPSQTSPAPAKLVKWSDRPFGCVVIVGWVVVAFILQEFCVTRRVDWPAGADGDRRDGAWITIASWRIASVVLAAGTCLGLALVHFTDPGVVPPNTRGVEPDVAEYLATNRPIYVKPANHLPDGSSSDAGHGEEATTKTRPPSQSTTEPTIDLVLRYAKDWRGQPIRTIIPARLLHHEDPEGPCLFDGRTPEFDPRVCLLTLLASLIYLIQYCVTCDVWRPPRTSHCRLCGYCMERFDHHCPVLGTCIAARNMRWFAGFLLYAGLACSAYAAAAVARVSQLCTAGDCVKTWELWVLLVYALFLAWGGLTLAPFGVSTLVWLACVDVTTKERLGAKPPGVVRLAHGRSGLGGVGHEPERNGCCNGRERRGESGETERDKGDDSSEDGDADDEWFGAGFQSPHPDVLRWAERHGGVRGGGGRGCRDILCQPVRLRPYYDKHDVAAAMKPVVVMTR</sequence>
<dbReference type="Proteomes" id="UP000002009">
    <property type="component" value="Chromosome 1"/>
</dbReference>
<reference evidence="14 15" key="1">
    <citation type="journal article" date="2009" name="Science">
        <title>Green evolution and dynamic adaptations revealed by genomes of the marine picoeukaryotes Micromonas.</title>
        <authorList>
            <person name="Worden A.Z."/>
            <person name="Lee J.H."/>
            <person name="Mock T."/>
            <person name="Rouze P."/>
            <person name="Simmons M.P."/>
            <person name="Aerts A.L."/>
            <person name="Allen A.E."/>
            <person name="Cuvelier M.L."/>
            <person name="Derelle E."/>
            <person name="Everett M.V."/>
            <person name="Foulon E."/>
            <person name="Grimwood J."/>
            <person name="Gundlach H."/>
            <person name="Henrissat B."/>
            <person name="Napoli C."/>
            <person name="McDonald S.M."/>
            <person name="Parker M.S."/>
            <person name="Rombauts S."/>
            <person name="Salamov A."/>
            <person name="Von Dassow P."/>
            <person name="Badger J.H."/>
            <person name="Coutinho P.M."/>
            <person name="Demir E."/>
            <person name="Dubchak I."/>
            <person name="Gentemann C."/>
            <person name="Eikrem W."/>
            <person name="Gready J.E."/>
            <person name="John U."/>
            <person name="Lanier W."/>
            <person name="Lindquist E.A."/>
            <person name="Lucas S."/>
            <person name="Mayer K.F."/>
            <person name="Moreau H."/>
            <person name="Not F."/>
            <person name="Otillar R."/>
            <person name="Panaud O."/>
            <person name="Pangilinan J."/>
            <person name="Paulsen I."/>
            <person name="Piegu B."/>
            <person name="Poliakov A."/>
            <person name="Robbens S."/>
            <person name="Schmutz J."/>
            <person name="Toulza E."/>
            <person name="Wyss T."/>
            <person name="Zelensky A."/>
            <person name="Zhou K."/>
            <person name="Armbrust E.V."/>
            <person name="Bhattacharya D."/>
            <person name="Goodenough U.W."/>
            <person name="Van de Peer Y."/>
            <person name="Grigoriev I.V."/>
        </authorList>
    </citation>
    <scope>NUCLEOTIDE SEQUENCE [LARGE SCALE GENOMIC DNA]</scope>
    <source>
        <strain evidence="15">RCC299 / NOUM17</strain>
    </source>
</reference>
<dbReference type="PANTHER" id="PTHR22883">
    <property type="entry name" value="ZINC FINGER DHHC DOMAIN CONTAINING PROTEIN"/>
    <property type="match status" value="1"/>
</dbReference>
<gene>
    <name evidence="14" type="ORF">MICPUN_55546</name>
</gene>
<evidence type="ECO:0000256" key="4">
    <source>
        <dbReference type="ARBA" id="ARBA00022692"/>
    </source>
</evidence>
<dbReference type="STRING" id="296587.C1FER8"/>
<evidence type="ECO:0000313" key="15">
    <source>
        <dbReference type="Proteomes" id="UP000002009"/>
    </source>
</evidence>
<evidence type="ECO:0000313" key="14">
    <source>
        <dbReference type="EMBL" id="ACO68618.1"/>
    </source>
</evidence>
<dbReference type="Pfam" id="PF01529">
    <property type="entry name" value="DHHC"/>
    <property type="match status" value="1"/>
</dbReference>
<evidence type="ECO:0000256" key="10">
    <source>
        <dbReference type="ARBA" id="ARBA00048048"/>
    </source>
</evidence>
<dbReference type="RefSeq" id="XP_002507360.1">
    <property type="nucleotide sequence ID" value="XM_002507314.1"/>
</dbReference>
<evidence type="ECO:0000256" key="11">
    <source>
        <dbReference type="RuleBase" id="RU079119"/>
    </source>
</evidence>
<dbReference type="PROSITE" id="PS50216">
    <property type="entry name" value="DHHC"/>
    <property type="match status" value="1"/>
</dbReference>
<feature type="compositionally biased region" description="Basic and acidic residues" evidence="12">
    <location>
        <begin position="362"/>
        <end position="389"/>
    </location>
</feature>
<comment type="domain">
    <text evidence="11">The DHHC domain is required for palmitoyltransferase activity.</text>
</comment>
<comment type="similarity">
    <text evidence="2 11">Belongs to the DHHC palmitoyltransferase family.</text>
</comment>
<dbReference type="AlphaFoldDB" id="C1FER8"/>
<feature type="compositionally biased region" description="Acidic residues" evidence="12">
    <location>
        <begin position="390"/>
        <end position="400"/>
    </location>
</feature>
<dbReference type="PANTHER" id="PTHR22883:SF43">
    <property type="entry name" value="PALMITOYLTRANSFERASE APP"/>
    <property type="match status" value="1"/>
</dbReference>
<dbReference type="EMBL" id="CP001574">
    <property type="protein sequence ID" value="ACO68618.1"/>
    <property type="molecule type" value="Genomic_DNA"/>
</dbReference>
<keyword evidence="5 11" id="KW-1133">Transmembrane helix</keyword>
<dbReference type="InterPro" id="IPR001594">
    <property type="entry name" value="Palmitoyltrfase_DHHC"/>
</dbReference>
<evidence type="ECO:0000256" key="2">
    <source>
        <dbReference type="ARBA" id="ARBA00008574"/>
    </source>
</evidence>
<evidence type="ECO:0000256" key="1">
    <source>
        <dbReference type="ARBA" id="ARBA00004127"/>
    </source>
</evidence>
<dbReference type="EC" id="2.3.1.225" evidence="11"/>
<evidence type="ECO:0000256" key="9">
    <source>
        <dbReference type="ARBA" id="ARBA00023315"/>
    </source>
</evidence>
<feature type="compositionally biased region" description="Polar residues" evidence="12">
    <location>
        <begin position="146"/>
        <end position="155"/>
    </location>
</feature>
<evidence type="ECO:0000256" key="6">
    <source>
        <dbReference type="ARBA" id="ARBA00023136"/>
    </source>
</evidence>
<comment type="subcellular location">
    <subcellularLocation>
        <location evidence="1">Endomembrane system</location>
        <topology evidence="1">Multi-pass membrane protein</topology>
    </subcellularLocation>
</comment>
<dbReference type="OrthoDB" id="4096362at2759"/>
<comment type="catalytic activity">
    <reaction evidence="10 11">
        <text>L-cysteinyl-[protein] + hexadecanoyl-CoA = S-hexadecanoyl-L-cysteinyl-[protein] + CoA</text>
        <dbReference type="Rhea" id="RHEA:36683"/>
        <dbReference type="Rhea" id="RHEA-COMP:10131"/>
        <dbReference type="Rhea" id="RHEA-COMP:11032"/>
        <dbReference type="ChEBI" id="CHEBI:29950"/>
        <dbReference type="ChEBI" id="CHEBI:57287"/>
        <dbReference type="ChEBI" id="CHEBI:57379"/>
        <dbReference type="ChEBI" id="CHEBI:74151"/>
        <dbReference type="EC" id="2.3.1.225"/>
    </reaction>
</comment>
<evidence type="ECO:0000256" key="12">
    <source>
        <dbReference type="SAM" id="MobiDB-lite"/>
    </source>
</evidence>
<keyword evidence="6 11" id="KW-0472">Membrane</keyword>
<name>C1FER8_MICCC</name>
<evidence type="ECO:0000256" key="8">
    <source>
        <dbReference type="ARBA" id="ARBA00023288"/>
    </source>
</evidence>
<evidence type="ECO:0000256" key="3">
    <source>
        <dbReference type="ARBA" id="ARBA00022679"/>
    </source>
</evidence>
<keyword evidence="4 11" id="KW-0812">Transmembrane</keyword>
<dbReference type="KEGG" id="mis:MICPUN_55546"/>
<feature type="transmembrane region" description="Helical" evidence="11">
    <location>
        <begin position="304"/>
        <end position="330"/>
    </location>
</feature>
<dbReference type="GO" id="GO:0005794">
    <property type="term" value="C:Golgi apparatus"/>
    <property type="evidence" value="ECO:0007669"/>
    <property type="project" value="TreeGrafter"/>
</dbReference>
<feature type="domain" description="Palmitoyltransferase DHHC" evidence="13">
    <location>
        <begin position="219"/>
        <end position="340"/>
    </location>
</feature>
<feature type="region of interest" description="Disordered" evidence="12">
    <location>
        <begin position="354"/>
        <end position="401"/>
    </location>
</feature>
<protein>
    <recommendedName>
        <fullName evidence="11">S-acyltransferase</fullName>
        <ecNumber evidence="11">2.3.1.225</ecNumber>
    </recommendedName>
    <alternativeName>
        <fullName evidence="11">Palmitoyltransferase</fullName>
    </alternativeName>
</protein>
<proteinExistence type="inferred from homology"/>
<keyword evidence="9 11" id="KW-0012">Acyltransferase</keyword>
<keyword evidence="3 11" id="KW-0808">Transferase</keyword>
<keyword evidence="15" id="KW-1185">Reference proteome</keyword>
<keyword evidence="7" id="KW-0564">Palmitate</keyword>
<dbReference type="InterPro" id="IPR039859">
    <property type="entry name" value="PFA4/ZDH16/20/ERF2-like"/>
</dbReference>
<keyword evidence="8" id="KW-0449">Lipoprotein</keyword>
<evidence type="ECO:0000256" key="5">
    <source>
        <dbReference type="ARBA" id="ARBA00022989"/>
    </source>
</evidence>
<dbReference type="InParanoid" id="C1FER8"/>
<evidence type="ECO:0000256" key="7">
    <source>
        <dbReference type="ARBA" id="ARBA00023139"/>
    </source>
</evidence>
<organism evidence="14 15">
    <name type="scientific">Micromonas commoda (strain RCC299 / NOUM17 / CCMP2709)</name>
    <name type="common">Picoplanktonic green alga</name>
    <dbReference type="NCBI Taxonomy" id="296587"/>
    <lineage>
        <taxon>Eukaryota</taxon>
        <taxon>Viridiplantae</taxon>
        <taxon>Chlorophyta</taxon>
        <taxon>Mamiellophyceae</taxon>
        <taxon>Mamiellales</taxon>
        <taxon>Mamiellaceae</taxon>
        <taxon>Micromonas</taxon>
    </lineage>
</organism>
<dbReference type="GeneID" id="8250666"/>